<dbReference type="GO" id="GO:0042073">
    <property type="term" value="P:intraciliary transport"/>
    <property type="evidence" value="ECO:0007669"/>
    <property type="project" value="InterPro"/>
</dbReference>
<dbReference type="eggNOG" id="ENOG502QSBR">
    <property type="taxonomic scope" value="Eukaryota"/>
</dbReference>
<keyword evidence="11" id="KW-1185">Reference proteome</keyword>
<feature type="domain" description="IFT81 calponin homology" evidence="8">
    <location>
        <begin position="3"/>
        <end position="94"/>
    </location>
</feature>
<dbReference type="Pfam" id="PF18383">
    <property type="entry name" value="IFT81_CH"/>
    <property type="match status" value="1"/>
</dbReference>
<evidence type="ECO:0000256" key="7">
    <source>
        <dbReference type="SAM" id="Coils"/>
    </source>
</evidence>
<comment type="subcellular location">
    <subcellularLocation>
        <location evidence="1">Cell projection</location>
        <location evidence="1">Cilium</location>
    </subcellularLocation>
</comment>
<dbReference type="Proteomes" id="UP000011087">
    <property type="component" value="Unassembled WGS sequence"/>
</dbReference>
<keyword evidence="2" id="KW-0970">Cilium biogenesis/degradation</keyword>
<dbReference type="KEGG" id="gtt:GUITHDRAFT_150172"/>
<dbReference type="GO" id="GO:0060271">
    <property type="term" value="P:cilium assembly"/>
    <property type="evidence" value="ECO:0007669"/>
    <property type="project" value="InterPro"/>
</dbReference>
<dbReference type="GO" id="GO:0015631">
    <property type="term" value="F:tubulin binding"/>
    <property type="evidence" value="ECO:0007669"/>
    <property type="project" value="InterPro"/>
</dbReference>
<dbReference type="EMBL" id="JH992968">
    <property type="protein sequence ID" value="EKX54177.1"/>
    <property type="molecule type" value="Genomic_DNA"/>
</dbReference>
<dbReference type="OMA" id="KQLTFIV"/>
<sequence length="175" mass="20751">MSSELLELLNDVLKNLSSEHDVDVRNEGIENTAMRIFRTFAILKFDYQGDPQQLQNSLQSGDRELFYPLLSHILSKLPDLRKRAYLAKFLTPIDVPEEMFADPDIMEKFQQYKDLQEQFKITHKETERIRGTSLQPTELKREVSQLEEEKSQLKTKINKLEQRLKKNENFNELYE</sequence>
<reference evidence="9 11" key="1">
    <citation type="journal article" date="2012" name="Nature">
        <title>Algal genomes reveal evolutionary mosaicism and the fate of nucleomorphs.</title>
        <authorList>
            <consortium name="DOE Joint Genome Institute"/>
            <person name="Curtis B.A."/>
            <person name="Tanifuji G."/>
            <person name="Burki F."/>
            <person name="Gruber A."/>
            <person name="Irimia M."/>
            <person name="Maruyama S."/>
            <person name="Arias M.C."/>
            <person name="Ball S.G."/>
            <person name="Gile G.H."/>
            <person name="Hirakawa Y."/>
            <person name="Hopkins J.F."/>
            <person name="Kuo A."/>
            <person name="Rensing S.A."/>
            <person name="Schmutz J."/>
            <person name="Symeonidi A."/>
            <person name="Elias M."/>
            <person name="Eveleigh R.J."/>
            <person name="Herman E.K."/>
            <person name="Klute M.J."/>
            <person name="Nakayama T."/>
            <person name="Obornik M."/>
            <person name="Reyes-Prieto A."/>
            <person name="Armbrust E.V."/>
            <person name="Aves S.J."/>
            <person name="Beiko R.G."/>
            <person name="Coutinho P."/>
            <person name="Dacks J.B."/>
            <person name="Durnford D.G."/>
            <person name="Fast N.M."/>
            <person name="Green B.R."/>
            <person name="Grisdale C.J."/>
            <person name="Hempel F."/>
            <person name="Henrissat B."/>
            <person name="Hoppner M.P."/>
            <person name="Ishida K."/>
            <person name="Kim E."/>
            <person name="Koreny L."/>
            <person name="Kroth P.G."/>
            <person name="Liu Y."/>
            <person name="Malik S.B."/>
            <person name="Maier U.G."/>
            <person name="McRose D."/>
            <person name="Mock T."/>
            <person name="Neilson J.A."/>
            <person name="Onodera N.T."/>
            <person name="Poole A.M."/>
            <person name="Pritham E.J."/>
            <person name="Richards T.A."/>
            <person name="Rocap G."/>
            <person name="Roy S.W."/>
            <person name="Sarai C."/>
            <person name="Schaack S."/>
            <person name="Shirato S."/>
            <person name="Slamovits C.H."/>
            <person name="Spencer D.F."/>
            <person name="Suzuki S."/>
            <person name="Worden A.Z."/>
            <person name="Zauner S."/>
            <person name="Barry K."/>
            <person name="Bell C."/>
            <person name="Bharti A.K."/>
            <person name="Crow J.A."/>
            <person name="Grimwood J."/>
            <person name="Kramer R."/>
            <person name="Lindquist E."/>
            <person name="Lucas S."/>
            <person name="Salamov A."/>
            <person name="McFadden G.I."/>
            <person name="Lane C.E."/>
            <person name="Keeling P.J."/>
            <person name="Gray M.W."/>
            <person name="Grigoriev I.V."/>
            <person name="Archibald J.M."/>
        </authorList>
    </citation>
    <scope>NUCLEOTIDE SEQUENCE</scope>
    <source>
        <strain evidence="9 11">CCMP2712</strain>
    </source>
</reference>
<dbReference type="GeneID" id="17310620"/>
<evidence type="ECO:0000313" key="9">
    <source>
        <dbReference type="EMBL" id="EKX54177.1"/>
    </source>
</evidence>
<dbReference type="PaxDb" id="55529-EKX54177"/>
<dbReference type="RefSeq" id="XP_005841157.1">
    <property type="nucleotide sequence ID" value="XM_005841100.1"/>
</dbReference>
<dbReference type="InterPro" id="IPR029600">
    <property type="entry name" value="IFT81"/>
</dbReference>
<dbReference type="HOGENOM" id="CLU_1536523_0_0_1"/>
<reference evidence="10" key="3">
    <citation type="submission" date="2015-06" db="UniProtKB">
        <authorList>
            <consortium name="EnsemblProtists"/>
        </authorList>
    </citation>
    <scope>IDENTIFICATION</scope>
</reference>
<dbReference type="PANTHER" id="PTHR15614">
    <property type="entry name" value="INTRAFLAGELLAR TRANSPORT PROTEIN 81 HOMOLOG"/>
    <property type="match status" value="1"/>
</dbReference>
<dbReference type="STRING" id="905079.L1K0P0"/>
<evidence type="ECO:0000256" key="6">
    <source>
        <dbReference type="ARBA" id="ARBA00043983"/>
    </source>
</evidence>
<dbReference type="GO" id="GO:0030992">
    <property type="term" value="C:intraciliary transport particle B"/>
    <property type="evidence" value="ECO:0007669"/>
    <property type="project" value="InterPro"/>
</dbReference>
<name>L1K0P0_GUITC</name>
<evidence type="ECO:0000256" key="5">
    <source>
        <dbReference type="ARBA" id="ARBA00023273"/>
    </source>
</evidence>
<feature type="coiled-coil region" evidence="7">
    <location>
        <begin position="136"/>
        <end position="170"/>
    </location>
</feature>
<evidence type="ECO:0000259" key="8">
    <source>
        <dbReference type="Pfam" id="PF18383"/>
    </source>
</evidence>
<dbReference type="PANTHER" id="PTHR15614:SF2">
    <property type="entry name" value="INTRAFLAGELLAR TRANSPORT PROTEIN 81 HOMOLOG"/>
    <property type="match status" value="1"/>
</dbReference>
<evidence type="ECO:0000313" key="10">
    <source>
        <dbReference type="EnsemblProtists" id="EKX54177"/>
    </source>
</evidence>
<protein>
    <recommendedName>
        <fullName evidence="8">IFT81 calponin homology domain-containing protein</fullName>
    </recommendedName>
</protein>
<feature type="non-terminal residue" evidence="9">
    <location>
        <position position="175"/>
    </location>
</feature>
<dbReference type="Gene3D" id="1.10.418.70">
    <property type="entry name" value="Intraflagellar transport protein 81, N-terminal domain"/>
    <property type="match status" value="1"/>
</dbReference>
<dbReference type="GO" id="GO:0036064">
    <property type="term" value="C:ciliary basal body"/>
    <property type="evidence" value="ECO:0007669"/>
    <property type="project" value="TreeGrafter"/>
</dbReference>
<evidence type="ECO:0000256" key="1">
    <source>
        <dbReference type="ARBA" id="ARBA00004138"/>
    </source>
</evidence>
<dbReference type="EnsemblProtists" id="EKX54177">
    <property type="protein sequence ID" value="EKX54177"/>
    <property type="gene ID" value="GUITHDRAFT_150172"/>
</dbReference>
<evidence type="ECO:0000256" key="2">
    <source>
        <dbReference type="ARBA" id="ARBA00022794"/>
    </source>
</evidence>
<gene>
    <name evidence="9" type="ORF">GUITHDRAFT_150172</name>
</gene>
<accession>L1K0P0</accession>
<keyword evidence="3 7" id="KW-0175">Coiled coil</keyword>
<reference evidence="11" key="2">
    <citation type="submission" date="2012-11" db="EMBL/GenBank/DDBJ databases">
        <authorList>
            <person name="Kuo A."/>
            <person name="Curtis B.A."/>
            <person name="Tanifuji G."/>
            <person name="Burki F."/>
            <person name="Gruber A."/>
            <person name="Irimia M."/>
            <person name="Maruyama S."/>
            <person name="Arias M.C."/>
            <person name="Ball S.G."/>
            <person name="Gile G.H."/>
            <person name="Hirakawa Y."/>
            <person name="Hopkins J.F."/>
            <person name="Rensing S.A."/>
            <person name="Schmutz J."/>
            <person name="Symeonidi A."/>
            <person name="Elias M."/>
            <person name="Eveleigh R.J."/>
            <person name="Herman E.K."/>
            <person name="Klute M.J."/>
            <person name="Nakayama T."/>
            <person name="Obornik M."/>
            <person name="Reyes-Prieto A."/>
            <person name="Armbrust E.V."/>
            <person name="Aves S.J."/>
            <person name="Beiko R.G."/>
            <person name="Coutinho P."/>
            <person name="Dacks J.B."/>
            <person name="Durnford D.G."/>
            <person name="Fast N.M."/>
            <person name="Green B.R."/>
            <person name="Grisdale C."/>
            <person name="Hempe F."/>
            <person name="Henrissat B."/>
            <person name="Hoppner M.P."/>
            <person name="Ishida K.-I."/>
            <person name="Kim E."/>
            <person name="Koreny L."/>
            <person name="Kroth P.G."/>
            <person name="Liu Y."/>
            <person name="Malik S.-B."/>
            <person name="Maier U.G."/>
            <person name="McRose D."/>
            <person name="Mock T."/>
            <person name="Neilson J.A."/>
            <person name="Onodera N.T."/>
            <person name="Poole A.M."/>
            <person name="Pritham E.J."/>
            <person name="Richards T.A."/>
            <person name="Rocap G."/>
            <person name="Roy S.W."/>
            <person name="Sarai C."/>
            <person name="Schaack S."/>
            <person name="Shirato S."/>
            <person name="Slamovits C.H."/>
            <person name="Spencer D.F."/>
            <person name="Suzuki S."/>
            <person name="Worden A.Z."/>
            <person name="Zauner S."/>
            <person name="Barry K."/>
            <person name="Bell C."/>
            <person name="Bharti A.K."/>
            <person name="Crow J.A."/>
            <person name="Grimwood J."/>
            <person name="Kramer R."/>
            <person name="Lindquist E."/>
            <person name="Lucas S."/>
            <person name="Salamov A."/>
            <person name="McFadden G.I."/>
            <person name="Lane C.E."/>
            <person name="Keeling P.J."/>
            <person name="Gray M.W."/>
            <person name="Grigoriev I.V."/>
            <person name="Archibald J.M."/>
        </authorList>
    </citation>
    <scope>NUCLEOTIDE SEQUENCE</scope>
    <source>
        <strain evidence="11">CCMP2712</strain>
    </source>
</reference>
<evidence type="ECO:0000313" key="11">
    <source>
        <dbReference type="Proteomes" id="UP000011087"/>
    </source>
</evidence>
<dbReference type="OrthoDB" id="276029at2759"/>
<proteinExistence type="inferred from homology"/>
<dbReference type="InterPro" id="IPR043016">
    <property type="entry name" value="IFT81_N_sf"/>
</dbReference>
<dbReference type="InterPro" id="IPR041146">
    <property type="entry name" value="IFT81_CH"/>
</dbReference>
<organism evidence="9">
    <name type="scientific">Guillardia theta (strain CCMP2712)</name>
    <name type="common">Cryptophyte</name>
    <dbReference type="NCBI Taxonomy" id="905079"/>
    <lineage>
        <taxon>Eukaryota</taxon>
        <taxon>Cryptophyceae</taxon>
        <taxon>Pyrenomonadales</taxon>
        <taxon>Geminigeraceae</taxon>
        <taxon>Guillardia</taxon>
    </lineage>
</organism>
<keyword evidence="5" id="KW-0966">Cell projection</keyword>
<evidence type="ECO:0000256" key="3">
    <source>
        <dbReference type="ARBA" id="ARBA00023054"/>
    </source>
</evidence>
<keyword evidence="4" id="KW-0969">Cilium</keyword>
<dbReference type="AlphaFoldDB" id="L1K0P0"/>
<evidence type="ECO:0000256" key="4">
    <source>
        <dbReference type="ARBA" id="ARBA00023069"/>
    </source>
</evidence>
<comment type="similarity">
    <text evidence="6">Belongs to the IFT81 family.</text>
</comment>